<keyword evidence="6" id="KW-1185">Reference proteome</keyword>
<feature type="short sequence motif" description="DGA/G" evidence="2">
    <location>
        <begin position="378"/>
        <end position="380"/>
    </location>
</feature>
<dbReference type="STRING" id="1560345.AWL63_19335"/>
<dbReference type="Proteomes" id="UP000094256">
    <property type="component" value="Chromosome"/>
</dbReference>
<dbReference type="PROSITE" id="PS51635">
    <property type="entry name" value="PNPLA"/>
    <property type="match status" value="1"/>
</dbReference>
<organism evidence="5 6">
    <name type="scientific">Sphingomonas panacis</name>
    <dbReference type="NCBI Taxonomy" id="1560345"/>
    <lineage>
        <taxon>Bacteria</taxon>
        <taxon>Pseudomonadati</taxon>
        <taxon>Pseudomonadota</taxon>
        <taxon>Alphaproteobacteria</taxon>
        <taxon>Sphingomonadales</taxon>
        <taxon>Sphingomonadaceae</taxon>
        <taxon>Sphingomonas</taxon>
    </lineage>
</organism>
<gene>
    <name evidence="5" type="ORF">AWL63_19335</name>
</gene>
<dbReference type="SUPFAM" id="SSF52151">
    <property type="entry name" value="FabD/lysophospholipase-like"/>
    <property type="match status" value="1"/>
</dbReference>
<sequence length="603" mass="66059">MAKTAVKADSIAPAIELPTFTAEQFALGAPPECDMIMKGGITSGVVYPYAVLQIATKYRLRSLGGTSAGAIAAAFAAAAEYGRLQGRPDAFLTLQSYCDGLPDRLLSLFQPSANLVPAADSIKAAISTGGIGPIVRKGLRRSILPAFGGGIALGLPSFLLQSSLYATGLATVLGFGAAGVLGFYRWGRRVFADPLLDAFNQLPEHHYGVCTGLTQPGNDAPGLTDWIYNALQHIAFGDPNHPVPLTFGDLRGPDSDKPEVDLKVVTTNLSMRRPHTLPRLGVPAAFRAADWDRLFPERVMRYLYEGGTIRSDLEAGAWLFPFEDKLPVVIAVRMSLSFPLLFSAVPLRIEDKELPSIIRSLGGEPGKAPQIRTVHFSDGGISSNFPIHMFDAPLPTRPTFAFSLEELLCKADEVTSRVALPATASEGMGVQVKEVKSPADFGWQILNSAKDWQDQLLSEITGQRERVARIFLTDREGGLNLDMPPEVSRQLMRWGYEAGRKFTDGAFDFDEHRWRRLLVLYKHLEQNLEAMDRVWNGGFATWYKAYLRDVKSYKKLTLADRRRIAADIRELLAARHHGDGGAIAKLDEKLPKRAGALKVAPKY</sequence>
<keyword evidence="3" id="KW-1133">Transmembrane helix</keyword>
<feature type="transmembrane region" description="Helical" evidence="3">
    <location>
        <begin position="142"/>
        <end position="159"/>
    </location>
</feature>
<keyword evidence="2" id="KW-0378">Hydrolase</keyword>
<name>A0A1B3ZEC5_9SPHN</name>
<keyword evidence="2" id="KW-0442">Lipid degradation</keyword>
<keyword evidence="1 2" id="KW-0443">Lipid metabolism</keyword>
<evidence type="ECO:0000256" key="1">
    <source>
        <dbReference type="ARBA" id="ARBA00023098"/>
    </source>
</evidence>
<protein>
    <recommendedName>
        <fullName evidence="4">PNPLA domain-containing protein</fullName>
    </recommendedName>
</protein>
<evidence type="ECO:0000259" key="4">
    <source>
        <dbReference type="PROSITE" id="PS51635"/>
    </source>
</evidence>
<evidence type="ECO:0000313" key="6">
    <source>
        <dbReference type="Proteomes" id="UP000094256"/>
    </source>
</evidence>
<reference evidence="5 6" key="1">
    <citation type="submission" date="2016-01" db="EMBL/GenBank/DDBJ databases">
        <title>Complete genome and mega plasmid sequence of Sphingomonas panacis DCY99 elicits systemic resistance in rice to Xanthomonas oryzae.</title>
        <authorList>
            <person name="Kim Y.J."/>
            <person name="Yang D.C."/>
            <person name="Sing P."/>
        </authorList>
    </citation>
    <scope>NUCLEOTIDE SEQUENCE [LARGE SCALE GENOMIC DNA]</scope>
    <source>
        <strain evidence="5 6">DCY99</strain>
    </source>
</reference>
<dbReference type="InterPro" id="IPR016035">
    <property type="entry name" value="Acyl_Trfase/lysoPLipase"/>
</dbReference>
<dbReference type="EMBL" id="CP014168">
    <property type="protein sequence ID" value="AOH85780.1"/>
    <property type="molecule type" value="Genomic_DNA"/>
</dbReference>
<feature type="active site" description="Nucleophile" evidence="2">
    <location>
        <position position="67"/>
    </location>
</feature>
<dbReference type="GO" id="GO:0016042">
    <property type="term" value="P:lipid catabolic process"/>
    <property type="evidence" value="ECO:0007669"/>
    <property type="project" value="UniProtKB-UniRule"/>
</dbReference>
<evidence type="ECO:0000256" key="3">
    <source>
        <dbReference type="SAM" id="Phobius"/>
    </source>
</evidence>
<feature type="short sequence motif" description="GXSXG" evidence="2">
    <location>
        <begin position="65"/>
        <end position="69"/>
    </location>
</feature>
<dbReference type="KEGG" id="span:AWL63_19335"/>
<dbReference type="Gene3D" id="3.40.1090.10">
    <property type="entry name" value="Cytosolic phospholipase A2 catalytic domain"/>
    <property type="match status" value="1"/>
</dbReference>
<evidence type="ECO:0000313" key="5">
    <source>
        <dbReference type="EMBL" id="AOH85780.1"/>
    </source>
</evidence>
<keyword evidence="3" id="KW-0812">Transmembrane</keyword>
<proteinExistence type="predicted"/>
<dbReference type="AlphaFoldDB" id="A0A1B3ZEC5"/>
<feature type="domain" description="PNPLA" evidence="4">
    <location>
        <begin position="35"/>
        <end position="391"/>
    </location>
</feature>
<dbReference type="Pfam" id="PF01734">
    <property type="entry name" value="Patatin"/>
    <property type="match status" value="1"/>
</dbReference>
<dbReference type="OrthoDB" id="9770965at2"/>
<evidence type="ECO:0000256" key="2">
    <source>
        <dbReference type="PROSITE-ProRule" id="PRU01161"/>
    </source>
</evidence>
<comment type="caution">
    <text evidence="2">Lacks conserved residue(s) required for the propagation of feature annotation.</text>
</comment>
<dbReference type="InterPro" id="IPR002641">
    <property type="entry name" value="PNPLA_dom"/>
</dbReference>
<feature type="transmembrane region" description="Helical" evidence="3">
    <location>
        <begin position="165"/>
        <end position="184"/>
    </location>
</feature>
<keyword evidence="3" id="KW-0472">Membrane</keyword>
<dbReference type="RefSeq" id="WP_069206308.1">
    <property type="nucleotide sequence ID" value="NZ_CP014168.1"/>
</dbReference>
<feature type="active site" description="Proton acceptor" evidence="2">
    <location>
        <position position="378"/>
    </location>
</feature>
<dbReference type="GO" id="GO:0016787">
    <property type="term" value="F:hydrolase activity"/>
    <property type="evidence" value="ECO:0007669"/>
    <property type="project" value="UniProtKB-UniRule"/>
</dbReference>
<accession>A0A1B3ZEC5</accession>